<protein>
    <submittedName>
        <fullName evidence="1">Uncharacterized protein</fullName>
    </submittedName>
</protein>
<name>A0A7W3NNL1_STRMR</name>
<dbReference type="Proteomes" id="UP000577386">
    <property type="component" value="Unassembled WGS sequence"/>
</dbReference>
<proteinExistence type="predicted"/>
<dbReference type="GeneID" id="93981491"/>
<accession>A0A7W3NNL1</accession>
<dbReference type="AlphaFoldDB" id="A0A7W3NNL1"/>
<dbReference type="RefSeq" id="WP_259408688.1">
    <property type="nucleotide sequence ID" value="NZ_BAAAHW010000017.1"/>
</dbReference>
<dbReference type="EMBL" id="JACJIJ010000002">
    <property type="protein sequence ID" value="MBA9053767.1"/>
    <property type="molecule type" value="Genomic_DNA"/>
</dbReference>
<evidence type="ECO:0000313" key="2">
    <source>
        <dbReference type="Proteomes" id="UP000577386"/>
    </source>
</evidence>
<evidence type="ECO:0000313" key="1">
    <source>
        <dbReference type="EMBL" id="MBA9053767.1"/>
    </source>
</evidence>
<gene>
    <name evidence="1" type="ORF">HDA42_002945</name>
</gene>
<organism evidence="1 2">
    <name type="scientific">Streptomyces murinus</name>
    <dbReference type="NCBI Taxonomy" id="33900"/>
    <lineage>
        <taxon>Bacteria</taxon>
        <taxon>Bacillati</taxon>
        <taxon>Actinomycetota</taxon>
        <taxon>Actinomycetes</taxon>
        <taxon>Kitasatosporales</taxon>
        <taxon>Streptomycetaceae</taxon>
        <taxon>Streptomyces</taxon>
    </lineage>
</organism>
<reference evidence="1 2" key="1">
    <citation type="submission" date="2020-08" db="EMBL/GenBank/DDBJ databases">
        <title>Sequencing the genomes of 1000 actinobacteria strains.</title>
        <authorList>
            <person name="Klenk H.-P."/>
        </authorList>
    </citation>
    <scope>NUCLEOTIDE SEQUENCE [LARGE SCALE GENOMIC DNA]</scope>
    <source>
        <strain evidence="1 2">DSM 41827</strain>
    </source>
</reference>
<comment type="caution">
    <text evidence="1">The sequence shown here is derived from an EMBL/GenBank/DDBJ whole genome shotgun (WGS) entry which is preliminary data.</text>
</comment>
<sequence length="102" mass="11566">MPEQNESPFDRPGRLEALRRRLLGERTQTDLIPVDLTGRISAGDEAGKFVRVEELSGPAPSYLILLAHDQEFTHGCGDYWVEDFPALERFFAEGAWVVDWFG</sequence>
<keyword evidence="2" id="KW-1185">Reference proteome</keyword>